<comment type="cofactor">
    <cofactor evidence="11 13">
        <name>Zn(2+)</name>
        <dbReference type="ChEBI" id="CHEBI:29105"/>
    </cofactor>
    <text evidence="11 13">Binds 1 zinc ion per subunit.</text>
</comment>
<keyword evidence="7 11" id="KW-0479">Metal-binding</keyword>
<keyword evidence="8 11" id="KW-0378">Hydrolase</keyword>
<evidence type="ECO:0000256" key="9">
    <source>
        <dbReference type="ARBA" id="ARBA00022833"/>
    </source>
</evidence>
<evidence type="ECO:0000256" key="12">
    <source>
        <dbReference type="PIRSR" id="PIRSR007828-1"/>
    </source>
</evidence>
<name>A0A5M8PUT9_9LECA</name>
<sequence length="701" mass="79099">MVPPIFKRLGIGAVFNALDKSERLYAHHMSRAAWYGARIVFRQVSPEANSIFDLLMELHKSCHGNWYTLLGEGADTDEAKHELRRFLEYAALFLSNMGNYYGQGDQKFIPEVSRQFMDSLTSKSLCAERLAADCLDSMLSPKPGILGYPSSAAQSTYYPNPITGEEVRMVSDTMVQNCIGVENTRIVKYPRADDEMEYTFDILQASVGKDREPRLVGRLEAGVGAHVRLIRGDHSQDLRRVNEALSEAGKYCANEAQRQMLQKLQDSFRSGDLEAYRDAQKIWVKDRSPKVEILFGFIEAYRDPYGTRAEFEGVVSVIDPEGSKALNALVERSQDFIAELPWVKDAAVDGKNGPFESDLFEAPEYTSVHALTYCSSMVYLGINLPNFEDIRQTVGFKNVFIANRDQPLADEELSYEVNAPFVHETERRRFLLHLQRSENQKIAIHELLGHGSGKLLSSASPAGVANFDVQNPPISPLTKRPIVTWYKKGETYNGVFGDLATSIEECRAECVGAYLMFESELLAIFGYTEMSEVKASDLINNLYLHIGVMGLNALRSYDAEINKWTQAHARGHFAMFRVLLAADDFMSLKVNKELKQLRVRIDETKLMSCGRKAIGDLLLHIHIYRCTADVEAARKYYGELTAINDEWLGIRDIVVSHKPKREIFVQGNTILEGDVVHVKEYERSAEGVLQSWADRSTMLNI</sequence>
<dbReference type="PANTHER" id="PTHR23422">
    <property type="entry name" value="DIPEPTIDYL PEPTIDASE III-RELATED"/>
    <property type="match status" value="1"/>
</dbReference>
<evidence type="ECO:0000256" key="7">
    <source>
        <dbReference type="ARBA" id="ARBA00022723"/>
    </source>
</evidence>
<evidence type="ECO:0000313" key="15">
    <source>
        <dbReference type="Proteomes" id="UP000324767"/>
    </source>
</evidence>
<dbReference type="InterPro" id="IPR005317">
    <property type="entry name" value="Dipeptidyl-peptase3"/>
</dbReference>
<accession>A0A5M8PUT9</accession>
<evidence type="ECO:0000256" key="11">
    <source>
        <dbReference type="PIRNR" id="PIRNR007828"/>
    </source>
</evidence>
<dbReference type="EMBL" id="VXIT01000004">
    <property type="protein sequence ID" value="KAA6413390.1"/>
    <property type="molecule type" value="Genomic_DNA"/>
</dbReference>
<protein>
    <recommendedName>
        <fullName evidence="11">Dipeptidyl peptidase 3</fullName>
        <ecNumber evidence="11">3.4.14.4</ecNumber>
    </recommendedName>
    <alternativeName>
        <fullName evidence="11">Dipeptidyl aminopeptidase III</fullName>
    </alternativeName>
    <alternativeName>
        <fullName evidence="11">Dipeptidyl peptidase III</fullName>
    </alternativeName>
</protein>
<dbReference type="OrthoDB" id="4694525at2759"/>
<evidence type="ECO:0000256" key="13">
    <source>
        <dbReference type="PIRSR" id="PIRSR007828-2"/>
    </source>
</evidence>
<evidence type="ECO:0000256" key="2">
    <source>
        <dbReference type="ARBA" id="ARBA00004496"/>
    </source>
</evidence>
<feature type="binding site" evidence="13">
    <location>
        <position position="505"/>
    </location>
    <ligand>
        <name>Zn(2+)</name>
        <dbReference type="ChEBI" id="CHEBI:29105"/>
        <note>catalytic</note>
    </ligand>
</feature>
<organism evidence="14 15">
    <name type="scientific">Lasallia pustulata</name>
    <dbReference type="NCBI Taxonomy" id="136370"/>
    <lineage>
        <taxon>Eukaryota</taxon>
        <taxon>Fungi</taxon>
        <taxon>Dikarya</taxon>
        <taxon>Ascomycota</taxon>
        <taxon>Pezizomycotina</taxon>
        <taxon>Lecanoromycetes</taxon>
        <taxon>OSLEUM clade</taxon>
        <taxon>Umbilicariomycetidae</taxon>
        <taxon>Umbilicariales</taxon>
        <taxon>Umbilicariaceae</taxon>
        <taxon>Lasallia</taxon>
    </lineage>
</organism>
<keyword evidence="5 11" id="KW-0963">Cytoplasm</keyword>
<keyword evidence="4 11" id="KW-0031">Aminopeptidase</keyword>
<dbReference type="GO" id="GO:0046872">
    <property type="term" value="F:metal ion binding"/>
    <property type="evidence" value="ECO:0007669"/>
    <property type="project" value="UniProtKB-KW"/>
</dbReference>
<dbReference type="Gene3D" id="3.30.540.30">
    <property type="match status" value="3"/>
</dbReference>
<comment type="subcellular location">
    <subcellularLocation>
        <location evidence="2">Cytoplasm</location>
    </subcellularLocation>
</comment>
<evidence type="ECO:0000256" key="3">
    <source>
        <dbReference type="ARBA" id="ARBA00010200"/>
    </source>
</evidence>
<feature type="active site" evidence="12">
    <location>
        <position position="446"/>
    </location>
</feature>
<feature type="binding site" evidence="13">
    <location>
        <position position="450"/>
    </location>
    <ligand>
        <name>Zn(2+)</name>
        <dbReference type="ChEBI" id="CHEBI:29105"/>
        <note>catalytic</note>
    </ligand>
</feature>
<keyword evidence="9 11" id="KW-0862">Zinc</keyword>
<keyword evidence="10 11" id="KW-0482">Metalloprotease</keyword>
<keyword evidence="6 11" id="KW-0645">Protease</keyword>
<comment type="similarity">
    <text evidence="3 11">Belongs to the peptidase M49 family.</text>
</comment>
<comment type="caution">
    <text evidence="14">The sequence shown here is derived from an EMBL/GenBank/DDBJ whole genome shotgun (WGS) entry which is preliminary data.</text>
</comment>
<dbReference type="EC" id="3.4.14.4" evidence="11"/>
<dbReference type="GO" id="GO:0008235">
    <property type="term" value="F:metalloexopeptidase activity"/>
    <property type="evidence" value="ECO:0007669"/>
    <property type="project" value="InterPro"/>
</dbReference>
<evidence type="ECO:0000313" key="14">
    <source>
        <dbReference type="EMBL" id="KAA6413390.1"/>
    </source>
</evidence>
<proteinExistence type="inferred from homology"/>
<gene>
    <name evidence="14" type="ORF">FRX48_03136</name>
</gene>
<evidence type="ECO:0000256" key="1">
    <source>
        <dbReference type="ARBA" id="ARBA00001336"/>
    </source>
</evidence>
<dbReference type="GO" id="GO:0005737">
    <property type="term" value="C:cytoplasm"/>
    <property type="evidence" value="ECO:0007669"/>
    <property type="project" value="UniProtKB-SubCell"/>
</dbReference>
<reference evidence="14 15" key="1">
    <citation type="submission" date="2019-09" db="EMBL/GenBank/DDBJ databases">
        <title>The hologenome of the rock-dwelling lichen Lasallia pustulata.</title>
        <authorList>
            <person name="Greshake Tzovaras B."/>
            <person name="Segers F."/>
            <person name="Bicker A."/>
            <person name="Dal Grande F."/>
            <person name="Otte J."/>
            <person name="Hankeln T."/>
            <person name="Schmitt I."/>
            <person name="Ebersberger I."/>
        </authorList>
    </citation>
    <scope>NUCLEOTIDE SEQUENCE [LARGE SCALE GENOMIC DNA]</scope>
    <source>
        <strain evidence="14">A1-1</strain>
    </source>
</reference>
<dbReference type="Pfam" id="PF03571">
    <property type="entry name" value="Peptidase_M49"/>
    <property type="match status" value="1"/>
</dbReference>
<evidence type="ECO:0000256" key="4">
    <source>
        <dbReference type="ARBA" id="ARBA00022438"/>
    </source>
</evidence>
<evidence type="ECO:0000256" key="6">
    <source>
        <dbReference type="ARBA" id="ARBA00022670"/>
    </source>
</evidence>
<dbReference type="AlphaFoldDB" id="A0A5M8PUT9"/>
<dbReference type="GO" id="GO:0004177">
    <property type="term" value="F:aminopeptidase activity"/>
    <property type="evidence" value="ECO:0007669"/>
    <property type="project" value="UniProtKB-KW"/>
</dbReference>
<dbReference type="PIRSF" id="PIRSF007828">
    <property type="entry name" value="Dipeptidyl-peptidase_III"/>
    <property type="match status" value="1"/>
</dbReference>
<dbReference type="InterPro" id="IPR039461">
    <property type="entry name" value="Peptidase_M49"/>
</dbReference>
<evidence type="ECO:0000256" key="5">
    <source>
        <dbReference type="ARBA" id="ARBA00022490"/>
    </source>
</evidence>
<dbReference type="GO" id="GO:0008239">
    <property type="term" value="F:dipeptidyl-peptidase activity"/>
    <property type="evidence" value="ECO:0007669"/>
    <property type="project" value="UniProtKB-UniRule"/>
</dbReference>
<dbReference type="PANTHER" id="PTHR23422:SF11">
    <property type="entry name" value="DIPEPTIDYL PEPTIDASE 3"/>
    <property type="match status" value="1"/>
</dbReference>
<comment type="catalytic activity">
    <reaction evidence="1 11">
        <text>Release of an N-terminal dipeptide from a peptide comprising four or more residues, with broad specificity. Also acts on dipeptidyl 2-naphthylamides.</text>
        <dbReference type="EC" id="3.4.14.4"/>
    </reaction>
</comment>
<dbReference type="Proteomes" id="UP000324767">
    <property type="component" value="Unassembled WGS sequence"/>
</dbReference>
<evidence type="ECO:0000256" key="10">
    <source>
        <dbReference type="ARBA" id="ARBA00023049"/>
    </source>
</evidence>
<dbReference type="GO" id="GO:0006508">
    <property type="term" value="P:proteolysis"/>
    <property type="evidence" value="ECO:0007669"/>
    <property type="project" value="UniProtKB-KW"/>
</dbReference>
<feature type="binding site" evidence="13">
    <location>
        <position position="445"/>
    </location>
    <ligand>
        <name>Zn(2+)</name>
        <dbReference type="ChEBI" id="CHEBI:29105"/>
        <note>catalytic</note>
    </ligand>
</feature>
<evidence type="ECO:0000256" key="8">
    <source>
        <dbReference type="ARBA" id="ARBA00022801"/>
    </source>
</evidence>